<evidence type="ECO:0000256" key="1">
    <source>
        <dbReference type="ARBA" id="ARBA00004123"/>
    </source>
</evidence>
<dbReference type="SUPFAM" id="SSF88697">
    <property type="entry name" value="PUA domain-like"/>
    <property type="match status" value="1"/>
</dbReference>
<reference evidence="8" key="1">
    <citation type="journal article" date="2015" name="Genome Announc.">
        <title>Draft genome sequence of Talaromyces cellulolyticus strain Y-94, a source of lignocellulosic biomass-degrading enzymes.</title>
        <authorList>
            <person name="Fujii T."/>
            <person name="Koike H."/>
            <person name="Sawayama S."/>
            <person name="Yano S."/>
            <person name="Inoue H."/>
        </authorList>
    </citation>
    <scope>NUCLEOTIDE SEQUENCE [LARGE SCALE GENOMIC DNA]</scope>
    <source>
        <strain evidence="8">Y-94</strain>
    </source>
</reference>
<dbReference type="Pfam" id="PF01878">
    <property type="entry name" value="EVE"/>
    <property type="match status" value="1"/>
</dbReference>
<dbReference type="EMBL" id="DF933829">
    <property type="protein sequence ID" value="GAM38426.1"/>
    <property type="molecule type" value="Genomic_DNA"/>
</dbReference>
<dbReference type="Proteomes" id="UP000053095">
    <property type="component" value="Unassembled WGS sequence"/>
</dbReference>
<keyword evidence="4" id="KW-0539">Nucleus</keyword>
<dbReference type="PANTHER" id="PTHR14087">
    <property type="entry name" value="THYMOCYTE NUCLEAR PROTEIN 1"/>
    <property type="match status" value="1"/>
</dbReference>
<feature type="compositionally biased region" description="Polar residues" evidence="5">
    <location>
        <begin position="495"/>
        <end position="504"/>
    </location>
</feature>
<dbReference type="InterPro" id="IPR052181">
    <property type="entry name" value="5hmC_binding"/>
</dbReference>
<feature type="compositionally biased region" description="Basic and acidic residues" evidence="5">
    <location>
        <begin position="375"/>
        <end position="409"/>
    </location>
</feature>
<evidence type="ECO:0000256" key="2">
    <source>
        <dbReference type="ARBA" id="ARBA00014654"/>
    </source>
</evidence>
<sequence>MPPKKRTSTVANADATTPSSKRMRKPTGSETAAASRPKRFPQLPPRAAKTKAAAPAPKPSPAKRAAPAKSQAQETPRKRGRPAATAAPPAVKKGKPAKTTAPAEKATVKPRTKSSIVKTKTTAGKPGKRRGRPPKSPEPTSTEVAGKKRKRTAGKAAKQEVPQRSSTGKLAKKQKVTRAPRTPAFLKEKEPDLTIEVAEEDAFGPDSKSYWLMKAEPESRIVKGVDVKFSIDDLQAATEPEPWDGVRNPVARNNMRAMKQGDYAFFYHSSCKVPGIVGQMEIVKEHSVDESAFDPDHPYYDEKSSRENPKWECVHVEFRRKFDQPVTLETLKSYALSGQPLENMQTLRQSRVSVSRVTPQEWKFIMGLIDKQEADAKKSAAKAAGKEAKAAAKEATAKEQADTEMKDAAEPETEVNGQAETENIDEAPKEPSTEAPAPEEPAAEPEVTSALAREPSVPVPAEEQPAKDVFQPEDTIEYQSSKPEDAHVDREKSTESGINGQSTAERITSVFTGAFLANQKHQLAN</sequence>
<name>A0A6V8HBD9_TALPI</name>
<organism evidence="7 8">
    <name type="scientific">Talaromyces pinophilus</name>
    <name type="common">Penicillium pinophilum</name>
    <dbReference type="NCBI Taxonomy" id="128442"/>
    <lineage>
        <taxon>Eukaryota</taxon>
        <taxon>Fungi</taxon>
        <taxon>Dikarya</taxon>
        <taxon>Ascomycota</taxon>
        <taxon>Pezizomycotina</taxon>
        <taxon>Eurotiomycetes</taxon>
        <taxon>Eurotiomycetidae</taxon>
        <taxon>Eurotiales</taxon>
        <taxon>Trichocomaceae</taxon>
        <taxon>Talaromyces</taxon>
        <taxon>Talaromyces sect. Talaromyces</taxon>
    </lineage>
</organism>
<dbReference type="InterPro" id="IPR015947">
    <property type="entry name" value="PUA-like_sf"/>
</dbReference>
<gene>
    <name evidence="7" type="ORF">TCE0_033f09137</name>
</gene>
<dbReference type="InterPro" id="IPR047197">
    <property type="entry name" value="THYN1-like_EVE"/>
</dbReference>
<dbReference type="AlphaFoldDB" id="A0A6V8HBD9"/>
<feature type="compositionally biased region" description="Low complexity" evidence="5">
    <location>
        <begin position="62"/>
        <end position="73"/>
    </location>
</feature>
<dbReference type="CDD" id="cd21133">
    <property type="entry name" value="EVE"/>
    <property type="match status" value="1"/>
</dbReference>
<proteinExistence type="predicted"/>
<dbReference type="InterPro" id="IPR002740">
    <property type="entry name" value="EVE_domain"/>
</dbReference>
<comment type="subcellular location">
    <subcellularLocation>
        <location evidence="1">Nucleus</location>
    </subcellularLocation>
</comment>
<dbReference type="PANTHER" id="PTHR14087:SF7">
    <property type="entry name" value="THYMOCYTE NUCLEAR PROTEIN 1"/>
    <property type="match status" value="1"/>
</dbReference>
<feature type="region of interest" description="Disordered" evidence="5">
    <location>
        <begin position="375"/>
        <end position="504"/>
    </location>
</feature>
<comment type="caution">
    <text evidence="7">The sequence shown here is derived from an EMBL/GenBank/DDBJ whole genome shotgun (WGS) entry which is preliminary data.</text>
</comment>
<feature type="domain" description="EVE" evidence="6">
    <location>
        <begin position="210"/>
        <end position="367"/>
    </location>
</feature>
<evidence type="ECO:0000259" key="6">
    <source>
        <dbReference type="Pfam" id="PF01878"/>
    </source>
</evidence>
<feature type="compositionally biased region" description="Polar residues" evidence="5">
    <location>
        <begin position="8"/>
        <end position="20"/>
    </location>
</feature>
<evidence type="ECO:0000256" key="4">
    <source>
        <dbReference type="ARBA" id="ARBA00023242"/>
    </source>
</evidence>
<dbReference type="Gene3D" id="3.10.590.10">
    <property type="entry name" value="ph1033 like domains"/>
    <property type="match status" value="1"/>
</dbReference>
<dbReference type="FunFam" id="3.10.590.10:FF:000003">
    <property type="entry name" value="Thymocyte nuclear protein 1"/>
    <property type="match status" value="1"/>
</dbReference>
<evidence type="ECO:0000256" key="5">
    <source>
        <dbReference type="SAM" id="MobiDB-lite"/>
    </source>
</evidence>
<feature type="compositionally biased region" description="Low complexity" evidence="5">
    <location>
        <begin position="82"/>
        <end position="105"/>
    </location>
</feature>
<keyword evidence="8" id="KW-1185">Reference proteome</keyword>
<feature type="region of interest" description="Disordered" evidence="5">
    <location>
        <begin position="1"/>
        <end position="191"/>
    </location>
</feature>
<feature type="compositionally biased region" description="Low complexity" evidence="5">
    <location>
        <begin position="45"/>
        <end position="55"/>
    </location>
</feature>
<feature type="compositionally biased region" description="Basic and acidic residues" evidence="5">
    <location>
        <begin position="482"/>
        <end position="494"/>
    </location>
</feature>
<protein>
    <recommendedName>
        <fullName evidence="2">Thymocyte nuclear protein 1</fullName>
    </recommendedName>
</protein>
<accession>A0A6V8HBD9</accession>
<evidence type="ECO:0000256" key="3">
    <source>
        <dbReference type="ARBA" id="ARBA00022553"/>
    </source>
</evidence>
<dbReference type="GO" id="GO:0005634">
    <property type="term" value="C:nucleus"/>
    <property type="evidence" value="ECO:0007669"/>
    <property type="project" value="UniProtKB-SubCell"/>
</dbReference>
<evidence type="ECO:0000313" key="7">
    <source>
        <dbReference type="EMBL" id="GAM38426.1"/>
    </source>
</evidence>
<keyword evidence="3" id="KW-0597">Phosphoprotein</keyword>
<evidence type="ECO:0000313" key="8">
    <source>
        <dbReference type="Proteomes" id="UP000053095"/>
    </source>
</evidence>